<evidence type="ECO:0008006" key="3">
    <source>
        <dbReference type="Google" id="ProtNLM"/>
    </source>
</evidence>
<evidence type="ECO:0000313" key="1">
    <source>
        <dbReference type="EMBL" id="KAI5393410.1"/>
    </source>
</evidence>
<dbReference type="EMBL" id="JAMSHJ010000006">
    <property type="protein sequence ID" value="KAI5393410.1"/>
    <property type="molecule type" value="Genomic_DNA"/>
</dbReference>
<evidence type="ECO:0000313" key="2">
    <source>
        <dbReference type="Proteomes" id="UP001058974"/>
    </source>
</evidence>
<dbReference type="Proteomes" id="UP001058974">
    <property type="component" value="Chromosome 6"/>
</dbReference>
<accession>A0A9D5A5A8</accession>
<sequence>MTSQALPLKKEAMSSLAIPSTNLKFPVHRFRCQPSHLCRSSKTYVPHQTSYTRTTSVKALVADNNEPNEVKMQIGIVKKKLKEVMPSPVQEFPWRKAQHTLLDRLPLLVQEALKWLLIAYFIISSLSDVVYTFSINRELIIPVGLFVGCLIAGFLKEVSLELFHQFEEIDLKWRQLGLCGLFALVKFTSTWFSLQPSLFLLHVANGGLMQLLWYWRNFMEDAKNVREMTNTSSLEA</sequence>
<keyword evidence="2" id="KW-1185">Reference proteome</keyword>
<gene>
    <name evidence="1" type="ORF">KIW84_060512</name>
</gene>
<protein>
    <recommendedName>
        <fullName evidence="3">Embryo defective 1273</fullName>
    </recommendedName>
</protein>
<comment type="caution">
    <text evidence="1">The sequence shown here is derived from an EMBL/GenBank/DDBJ whole genome shotgun (WGS) entry which is preliminary data.</text>
</comment>
<dbReference type="PANTHER" id="PTHR36000">
    <property type="entry name" value="DEFECTIVE 1273 PROTEIN, PUTATIVE-RELATED"/>
    <property type="match status" value="1"/>
</dbReference>
<organism evidence="1 2">
    <name type="scientific">Pisum sativum</name>
    <name type="common">Garden pea</name>
    <name type="synonym">Lathyrus oleraceus</name>
    <dbReference type="NCBI Taxonomy" id="3888"/>
    <lineage>
        <taxon>Eukaryota</taxon>
        <taxon>Viridiplantae</taxon>
        <taxon>Streptophyta</taxon>
        <taxon>Embryophyta</taxon>
        <taxon>Tracheophyta</taxon>
        <taxon>Spermatophyta</taxon>
        <taxon>Magnoliopsida</taxon>
        <taxon>eudicotyledons</taxon>
        <taxon>Gunneridae</taxon>
        <taxon>Pentapetalae</taxon>
        <taxon>rosids</taxon>
        <taxon>fabids</taxon>
        <taxon>Fabales</taxon>
        <taxon>Fabaceae</taxon>
        <taxon>Papilionoideae</taxon>
        <taxon>50 kb inversion clade</taxon>
        <taxon>NPAAA clade</taxon>
        <taxon>Hologalegina</taxon>
        <taxon>IRL clade</taxon>
        <taxon>Fabeae</taxon>
        <taxon>Lathyrus</taxon>
    </lineage>
</organism>
<dbReference type="PANTHER" id="PTHR36000:SF3">
    <property type="entry name" value="EMBRYO DEFECTIVE 1273"/>
    <property type="match status" value="1"/>
</dbReference>
<dbReference type="Gramene" id="Psat06G0051200-T1">
    <property type="protein sequence ID" value="KAI5393410.1"/>
    <property type="gene ID" value="KIW84_060512"/>
</dbReference>
<reference evidence="1 2" key="1">
    <citation type="journal article" date="2022" name="Nat. Genet.">
        <title>Improved pea reference genome and pan-genome highlight genomic features and evolutionary characteristics.</title>
        <authorList>
            <person name="Yang T."/>
            <person name="Liu R."/>
            <person name="Luo Y."/>
            <person name="Hu S."/>
            <person name="Wang D."/>
            <person name="Wang C."/>
            <person name="Pandey M.K."/>
            <person name="Ge S."/>
            <person name="Xu Q."/>
            <person name="Li N."/>
            <person name="Li G."/>
            <person name="Huang Y."/>
            <person name="Saxena R.K."/>
            <person name="Ji Y."/>
            <person name="Li M."/>
            <person name="Yan X."/>
            <person name="He Y."/>
            <person name="Liu Y."/>
            <person name="Wang X."/>
            <person name="Xiang C."/>
            <person name="Varshney R.K."/>
            <person name="Ding H."/>
            <person name="Gao S."/>
            <person name="Zong X."/>
        </authorList>
    </citation>
    <scope>NUCLEOTIDE SEQUENCE [LARGE SCALE GENOMIC DNA]</scope>
    <source>
        <strain evidence="1 2">cv. Zhongwan 6</strain>
    </source>
</reference>
<proteinExistence type="predicted"/>
<dbReference type="AlphaFoldDB" id="A0A9D5A5A8"/>
<name>A0A9D5A5A8_PEA</name>